<proteinExistence type="inferred from homology"/>
<dbReference type="InterPro" id="IPR037395">
    <property type="entry name" value="GSKIP"/>
</dbReference>
<dbReference type="Pfam" id="PF05303">
    <property type="entry name" value="GSKIP_dom"/>
    <property type="match status" value="1"/>
</dbReference>
<gene>
    <name evidence="4" type="ORF">JXQ802_LOCUS6879</name>
    <name evidence="5" type="ORF">JXQ802_LOCUS7002</name>
    <name evidence="7" type="ORF">PYM288_LOCUS9043</name>
    <name evidence="6" type="ORF">RFH988_LOCUS8024</name>
</gene>
<organism evidence="5 8">
    <name type="scientific">Rotaria sordida</name>
    <dbReference type="NCBI Taxonomy" id="392033"/>
    <lineage>
        <taxon>Eukaryota</taxon>
        <taxon>Metazoa</taxon>
        <taxon>Spiralia</taxon>
        <taxon>Gnathifera</taxon>
        <taxon>Rotifera</taxon>
        <taxon>Eurotatoria</taxon>
        <taxon>Bdelloidea</taxon>
        <taxon>Philodinida</taxon>
        <taxon>Philodinidae</taxon>
        <taxon>Rotaria</taxon>
    </lineage>
</organism>
<dbReference type="PANTHER" id="PTHR12490">
    <property type="entry name" value="GSK3B-INTERACTING PROTEIN"/>
    <property type="match status" value="1"/>
</dbReference>
<feature type="region of interest" description="Disordered" evidence="2">
    <location>
        <begin position="114"/>
        <end position="143"/>
    </location>
</feature>
<evidence type="ECO:0000256" key="1">
    <source>
        <dbReference type="ARBA" id="ARBA00009571"/>
    </source>
</evidence>
<keyword evidence="8" id="KW-1185">Reference proteome</keyword>
<dbReference type="OrthoDB" id="5804279at2759"/>
<dbReference type="EMBL" id="CAJNOL010000114">
    <property type="protein sequence ID" value="CAF0857405.1"/>
    <property type="molecule type" value="Genomic_DNA"/>
</dbReference>
<dbReference type="InterPro" id="IPR007967">
    <property type="entry name" value="GSKIP_dom"/>
</dbReference>
<dbReference type="EMBL" id="CAJNOH010000127">
    <property type="protein sequence ID" value="CAF0891438.1"/>
    <property type="molecule type" value="Genomic_DNA"/>
</dbReference>
<dbReference type="SUPFAM" id="SSF103107">
    <property type="entry name" value="Hypothetical protein c14orf129, hspc210"/>
    <property type="match status" value="1"/>
</dbReference>
<name>A0A813W8M4_9BILA</name>
<dbReference type="GO" id="GO:0005737">
    <property type="term" value="C:cytoplasm"/>
    <property type="evidence" value="ECO:0007669"/>
    <property type="project" value="TreeGrafter"/>
</dbReference>
<protein>
    <recommendedName>
        <fullName evidence="3">GSKIP domain-containing protein</fullName>
    </recommendedName>
</protein>
<dbReference type="Gene3D" id="3.30.2280.10">
    <property type="entry name" value="Hypothetical protein (hspc210)"/>
    <property type="match status" value="1"/>
</dbReference>
<evidence type="ECO:0000313" key="4">
    <source>
        <dbReference type="EMBL" id="CAF0854860.1"/>
    </source>
</evidence>
<evidence type="ECO:0000259" key="3">
    <source>
        <dbReference type="Pfam" id="PF05303"/>
    </source>
</evidence>
<comment type="caution">
    <text evidence="5">The sequence shown here is derived from an EMBL/GenBank/DDBJ whole genome shotgun (WGS) entry which is preliminary data.</text>
</comment>
<feature type="compositionally biased region" description="Acidic residues" evidence="2">
    <location>
        <begin position="119"/>
        <end position="130"/>
    </location>
</feature>
<dbReference type="GO" id="GO:0051018">
    <property type="term" value="F:protein kinase A binding"/>
    <property type="evidence" value="ECO:0007669"/>
    <property type="project" value="TreeGrafter"/>
</dbReference>
<evidence type="ECO:0000313" key="5">
    <source>
        <dbReference type="EMBL" id="CAF0857405.1"/>
    </source>
</evidence>
<feature type="compositionally biased region" description="Basic and acidic residues" evidence="2">
    <location>
        <begin position="131"/>
        <end position="143"/>
    </location>
</feature>
<evidence type="ECO:0000313" key="8">
    <source>
        <dbReference type="Proteomes" id="UP000663870"/>
    </source>
</evidence>
<dbReference type="EMBL" id="CAJNOL010000111">
    <property type="protein sequence ID" value="CAF0854860.1"/>
    <property type="molecule type" value="Genomic_DNA"/>
</dbReference>
<dbReference type="GO" id="GO:0060828">
    <property type="term" value="P:regulation of canonical Wnt signaling pathway"/>
    <property type="evidence" value="ECO:0007669"/>
    <property type="project" value="InterPro"/>
</dbReference>
<evidence type="ECO:0000256" key="2">
    <source>
        <dbReference type="SAM" id="MobiDB-lite"/>
    </source>
</evidence>
<sequence>MNERSGEQGDFLAEAQLAINDVGDGIVAEKNLSKRLNNPDDMSTGYINIKSNSNKEYCIELSLKGYRIVGYHFDDNNQPSNIYYESLQALLTNESKSYVNSFAESLQQKLFATKHQLEQDQDNDDDDDDDKDHNSNSDKQNKE</sequence>
<dbReference type="EMBL" id="CAJNOO010000264">
    <property type="protein sequence ID" value="CAF0882149.1"/>
    <property type="molecule type" value="Genomic_DNA"/>
</dbReference>
<feature type="domain" description="GSKIP" evidence="3">
    <location>
        <begin position="13"/>
        <end position="110"/>
    </location>
</feature>
<reference evidence="5" key="1">
    <citation type="submission" date="2021-02" db="EMBL/GenBank/DDBJ databases">
        <authorList>
            <person name="Nowell W R."/>
        </authorList>
    </citation>
    <scope>NUCLEOTIDE SEQUENCE</scope>
</reference>
<dbReference type="Proteomes" id="UP000663854">
    <property type="component" value="Unassembled WGS sequence"/>
</dbReference>
<dbReference type="AlphaFoldDB" id="A0A813W8M4"/>
<evidence type="ECO:0000313" key="7">
    <source>
        <dbReference type="EMBL" id="CAF0891438.1"/>
    </source>
</evidence>
<comment type="similarity">
    <text evidence="1">Belongs to the GSKIP family.</text>
</comment>
<evidence type="ECO:0000313" key="6">
    <source>
        <dbReference type="EMBL" id="CAF0882149.1"/>
    </source>
</evidence>
<dbReference type="Proteomes" id="UP000663882">
    <property type="component" value="Unassembled WGS sequence"/>
</dbReference>
<dbReference type="PANTHER" id="PTHR12490:SF4">
    <property type="entry name" value="GSK3B-INTERACTING PROTEIN"/>
    <property type="match status" value="1"/>
</dbReference>
<dbReference type="GO" id="GO:0019207">
    <property type="term" value="F:kinase regulator activity"/>
    <property type="evidence" value="ECO:0007669"/>
    <property type="project" value="TreeGrafter"/>
</dbReference>
<accession>A0A813W8M4</accession>
<dbReference type="Proteomes" id="UP000663870">
    <property type="component" value="Unassembled WGS sequence"/>
</dbReference>
<dbReference type="InterPro" id="IPR023231">
    <property type="entry name" value="GSKIP_dom_sf"/>
</dbReference>